<evidence type="ECO:0000256" key="3">
    <source>
        <dbReference type="ARBA" id="ARBA00023242"/>
    </source>
</evidence>
<comment type="subcellular location">
    <subcellularLocation>
        <location evidence="1">Nucleus</location>
    </subcellularLocation>
</comment>
<dbReference type="Pfam" id="PF12328">
    <property type="entry name" value="Rpp20"/>
    <property type="match status" value="1"/>
</dbReference>
<dbReference type="AlphaFoldDB" id="A0A9P6VL96"/>
<dbReference type="InterPro" id="IPR036882">
    <property type="entry name" value="Alba-like_dom_sf"/>
</dbReference>
<keyword evidence="2" id="KW-0819">tRNA processing</keyword>
<evidence type="ECO:0000256" key="2">
    <source>
        <dbReference type="ARBA" id="ARBA00022694"/>
    </source>
</evidence>
<dbReference type="GO" id="GO:0000171">
    <property type="term" value="F:ribonuclease MRP activity"/>
    <property type="evidence" value="ECO:0007669"/>
    <property type="project" value="TreeGrafter"/>
</dbReference>
<sequence length="211" mass="23364">MAKEARAESTPRIPKLPRLSSSQRIQKRPLLHPPIAPPRAGSSVQKIVYVSSSSPFIAVVKRVRKLLSHVEARAAGPITFAARNQHDILRQIEDGVNPRGKGGKGAREEEVIMKATGKAIEKLLALALHFQCQDDVKVVLRTGSVGAVDDIVNKEGADEEEEGSQDGILWSILHMCPMRLWNNYGWFKADEPVEINNVLQKGRLPMRLQPT</sequence>
<dbReference type="Proteomes" id="UP000785200">
    <property type="component" value="Unassembled WGS sequence"/>
</dbReference>
<dbReference type="GO" id="GO:0006364">
    <property type="term" value="P:rRNA processing"/>
    <property type="evidence" value="ECO:0007669"/>
    <property type="project" value="TreeGrafter"/>
</dbReference>
<reference evidence="5" key="1">
    <citation type="submission" date="2019-07" db="EMBL/GenBank/DDBJ databases">
        <title>Hyphodiscus hymeniophilus genome sequencing and assembly.</title>
        <authorList>
            <person name="Kramer G."/>
            <person name="Nodwell J."/>
        </authorList>
    </citation>
    <scope>NUCLEOTIDE SEQUENCE</scope>
    <source>
        <strain evidence="5">ATCC 34498</strain>
    </source>
</reference>
<organism evidence="5 6">
    <name type="scientific">Hyphodiscus hymeniophilus</name>
    <dbReference type="NCBI Taxonomy" id="353542"/>
    <lineage>
        <taxon>Eukaryota</taxon>
        <taxon>Fungi</taxon>
        <taxon>Dikarya</taxon>
        <taxon>Ascomycota</taxon>
        <taxon>Pezizomycotina</taxon>
        <taxon>Leotiomycetes</taxon>
        <taxon>Helotiales</taxon>
        <taxon>Hyphodiscaceae</taxon>
        <taxon>Hyphodiscus</taxon>
    </lineage>
</organism>
<feature type="region of interest" description="Disordered" evidence="4">
    <location>
        <begin position="1"/>
        <end position="40"/>
    </location>
</feature>
<dbReference type="GO" id="GO:0005655">
    <property type="term" value="C:nucleolar ribonuclease P complex"/>
    <property type="evidence" value="ECO:0007669"/>
    <property type="project" value="InterPro"/>
</dbReference>
<dbReference type="EMBL" id="VNKQ01000006">
    <property type="protein sequence ID" value="KAG0650321.1"/>
    <property type="molecule type" value="Genomic_DNA"/>
</dbReference>
<dbReference type="GO" id="GO:0000172">
    <property type="term" value="C:ribonuclease MRP complex"/>
    <property type="evidence" value="ECO:0007669"/>
    <property type="project" value="InterPro"/>
</dbReference>
<dbReference type="GO" id="GO:0000294">
    <property type="term" value="P:nuclear-transcribed mRNA catabolic process, RNase MRP-dependent"/>
    <property type="evidence" value="ECO:0007669"/>
    <property type="project" value="TreeGrafter"/>
</dbReference>
<evidence type="ECO:0000256" key="4">
    <source>
        <dbReference type="SAM" id="MobiDB-lite"/>
    </source>
</evidence>
<dbReference type="OrthoDB" id="5416589at2759"/>
<evidence type="ECO:0000256" key="1">
    <source>
        <dbReference type="ARBA" id="ARBA00004123"/>
    </source>
</evidence>
<dbReference type="InterPro" id="IPR020241">
    <property type="entry name" value="RNase_P/MRP_Pop7_fungi"/>
</dbReference>
<evidence type="ECO:0000313" key="5">
    <source>
        <dbReference type="EMBL" id="KAG0650321.1"/>
    </source>
</evidence>
<dbReference type="GO" id="GO:0034965">
    <property type="term" value="P:intronic box C/D snoRNA processing"/>
    <property type="evidence" value="ECO:0007669"/>
    <property type="project" value="TreeGrafter"/>
</dbReference>
<dbReference type="GO" id="GO:0003723">
    <property type="term" value="F:RNA binding"/>
    <property type="evidence" value="ECO:0007669"/>
    <property type="project" value="TreeGrafter"/>
</dbReference>
<keyword evidence="3" id="KW-0539">Nucleus</keyword>
<evidence type="ECO:0000313" key="6">
    <source>
        <dbReference type="Proteomes" id="UP000785200"/>
    </source>
</evidence>
<dbReference type="PANTHER" id="PTHR28256">
    <property type="entry name" value="RIBONUCLEASES P/MRP PROTEIN SUBUNIT POP7"/>
    <property type="match status" value="1"/>
</dbReference>
<name>A0A9P6VL96_9HELO</name>
<dbReference type="GO" id="GO:0004526">
    <property type="term" value="F:ribonuclease P activity"/>
    <property type="evidence" value="ECO:0007669"/>
    <property type="project" value="TreeGrafter"/>
</dbReference>
<keyword evidence="6" id="KW-1185">Reference proteome</keyword>
<dbReference type="InterPro" id="IPR014612">
    <property type="entry name" value="Pop7/Rpp20"/>
</dbReference>
<dbReference type="GO" id="GO:0001682">
    <property type="term" value="P:tRNA 5'-leader removal"/>
    <property type="evidence" value="ECO:0007669"/>
    <property type="project" value="InterPro"/>
</dbReference>
<accession>A0A9P6VL96</accession>
<gene>
    <name evidence="5" type="ORF">D0Z07_3440</name>
</gene>
<comment type="caution">
    <text evidence="5">The sequence shown here is derived from an EMBL/GenBank/DDBJ whole genome shotgun (WGS) entry which is preliminary data.</text>
</comment>
<protein>
    <submittedName>
        <fullName evidence="5">RNA-processing</fullName>
    </submittedName>
</protein>
<dbReference type="PANTHER" id="PTHR28256:SF1">
    <property type="entry name" value="RIBONUCLEASES P_MRP PROTEIN SUBUNIT POP7"/>
    <property type="match status" value="1"/>
</dbReference>
<proteinExistence type="predicted"/>
<dbReference type="Gene3D" id="3.30.110.20">
    <property type="entry name" value="Alba-like domain"/>
    <property type="match status" value="1"/>
</dbReference>